<evidence type="ECO:0000256" key="1">
    <source>
        <dbReference type="SAM" id="Phobius"/>
    </source>
</evidence>
<keyword evidence="1" id="KW-1133">Transmembrane helix</keyword>
<proteinExistence type="predicted"/>
<dbReference type="AlphaFoldDB" id="A0A1I7S1M5"/>
<organism evidence="2 3">
    <name type="scientific">Bursaphelenchus xylophilus</name>
    <name type="common">Pinewood nematode worm</name>
    <name type="synonym">Aphelenchoides xylophilus</name>
    <dbReference type="NCBI Taxonomy" id="6326"/>
    <lineage>
        <taxon>Eukaryota</taxon>
        <taxon>Metazoa</taxon>
        <taxon>Ecdysozoa</taxon>
        <taxon>Nematoda</taxon>
        <taxon>Chromadorea</taxon>
        <taxon>Rhabditida</taxon>
        <taxon>Tylenchina</taxon>
        <taxon>Tylenchomorpha</taxon>
        <taxon>Aphelenchoidea</taxon>
        <taxon>Aphelenchoididae</taxon>
        <taxon>Bursaphelenchus</taxon>
    </lineage>
</organism>
<dbReference type="WBParaSite" id="BXY_0690300.1">
    <property type="protein sequence ID" value="BXY_0690300.1"/>
    <property type="gene ID" value="BXY_0690300"/>
</dbReference>
<reference evidence="3" key="1">
    <citation type="submission" date="2016-11" db="UniProtKB">
        <authorList>
            <consortium name="WormBaseParasite"/>
        </authorList>
    </citation>
    <scope>IDENTIFICATION</scope>
</reference>
<evidence type="ECO:0000313" key="3">
    <source>
        <dbReference type="WBParaSite" id="BXY_0690300.1"/>
    </source>
</evidence>
<name>A0A1I7S1M5_BURXY</name>
<accession>A0A1I7S1M5</accession>
<feature type="transmembrane region" description="Helical" evidence="1">
    <location>
        <begin position="64"/>
        <end position="82"/>
    </location>
</feature>
<sequence length="178" mass="20576">MTIMNIEDAVELYFSTEFDILHESPSDYNPYVWDVQRNVTDWYTNGHYDSISHLTAIHKVSHTITMIIGGVCSTTLLYLVLYHCQGALEQYRKMLLLCSVCDIGYWLLENMVSVTSVYAQRYLFYCVSVFVGSYGISLILAVKTLRLLAENQEVYGEKTKKMQKQLTLTLALQVRRLF</sequence>
<feature type="transmembrane region" description="Helical" evidence="1">
    <location>
        <begin position="122"/>
        <end position="142"/>
    </location>
</feature>
<protein>
    <submittedName>
        <fullName evidence="3">G_PROTEIN_RECEP_F1_2 domain-containing protein</fullName>
    </submittedName>
</protein>
<evidence type="ECO:0000313" key="2">
    <source>
        <dbReference type="Proteomes" id="UP000095284"/>
    </source>
</evidence>
<keyword evidence="1" id="KW-0812">Transmembrane</keyword>
<feature type="transmembrane region" description="Helical" evidence="1">
    <location>
        <begin position="94"/>
        <end position="116"/>
    </location>
</feature>
<keyword evidence="1" id="KW-0472">Membrane</keyword>
<dbReference type="Proteomes" id="UP000095284">
    <property type="component" value="Unplaced"/>
</dbReference>